<dbReference type="GO" id="GO:0003676">
    <property type="term" value="F:nucleic acid binding"/>
    <property type="evidence" value="ECO:0007669"/>
    <property type="project" value="InterPro"/>
</dbReference>
<dbReference type="GO" id="GO:0004519">
    <property type="term" value="F:endonuclease activity"/>
    <property type="evidence" value="ECO:0007669"/>
    <property type="project" value="InterPro"/>
</dbReference>
<dbReference type="AlphaFoldDB" id="A0A0F9G189"/>
<dbReference type="CDD" id="cd00085">
    <property type="entry name" value="HNHc"/>
    <property type="match status" value="1"/>
</dbReference>
<dbReference type="Pfam" id="PF01844">
    <property type="entry name" value="HNH"/>
    <property type="match status" value="1"/>
</dbReference>
<dbReference type="Gene3D" id="1.10.30.50">
    <property type="match status" value="1"/>
</dbReference>
<reference evidence="2" key="1">
    <citation type="journal article" date="2015" name="Nature">
        <title>Complex archaea that bridge the gap between prokaryotes and eukaryotes.</title>
        <authorList>
            <person name="Spang A."/>
            <person name="Saw J.H."/>
            <person name="Jorgensen S.L."/>
            <person name="Zaremba-Niedzwiedzka K."/>
            <person name="Martijn J."/>
            <person name="Lind A.E."/>
            <person name="van Eijk R."/>
            <person name="Schleper C."/>
            <person name="Guy L."/>
            <person name="Ettema T.J."/>
        </authorList>
    </citation>
    <scope>NUCLEOTIDE SEQUENCE</scope>
</reference>
<evidence type="ECO:0000259" key="1">
    <source>
        <dbReference type="Pfam" id="PF01844"/>
    </source>
</evidence>
<dbReference type="GO" id="GO:0008270">
    <property type="term" value="F:zinc ion binding"/>
    <property type="evidence" value="ECO:0007669"/>
    <property type="project" value="InterPro"/>
</dbReference>
<comment type="caution">
    <text evidence="2">The sequence shown here is derived from an EMBL/GenBank/DDBJ whole genome shotgun (WGS) entry which is preliminary data.</text>
</comment>
<name>A0A0F9G189_9ZZZZ</name>
<dbReference type="InterPro" id="IPR003615">
    <property type="entry name" value="HNH_nuc"/>
</dbReference>
<proteinExistence type="predicted"/>
<sequence length="60" mass="6639">MGDTKHYCEGALCEICKSPVQWRMSPDHLKKKSQGGGDDPDNLLVKCGKCHSGKHNIKEV</sequence>
<dbReference type="InterPro" id="IPR002711">
    <property type="entry name" value="HNH"/>
</dbReference>
<gene>
    <name evidence="2" type="ORF">LCGC14_1884570</name>
</gene>
<protein>
    <recommendedName>
        <fullName evidence="1">HNH domain-containing protein</fullName>
    </recommendedName>
</protein>
<dbReference type="EMBL" id="LAZR01019459">
    <property type="protein sequence ID" value="KKL92454.1"/>
    <property type="molecule type" value="Genomic_DNA"/>
</dbReference>
<evidence type="ECO:0000313" key="2">
    <source>
        <dbReference type="EMBL" id="KKL92454.1"/>
    </source>
</evidence>
<feature type="domain" description="HNH" evidence="1">
    <location>
        <begin position="13"/>
        <end position="56"/>
    </location>
</feature>
<accession>A0A0F9G189</accession>
<organism evidence="2">
    <name type="scientific">marine sediment metagenome</name>
    <dbReference type="NCBI Taxonomy" id="412755"/>
    <lineage>
        <taxon>unclassified sequences</taxon>
        <taxon>metagenomes</taxon>
        <taxon>ecological metagenomes</taxon>
    </lineage>
</organism>